<comment type="subcellular location">
    <subcellularLocation>
        <location evidence="1">Cytoplasm</location>
        <location evidence="1">Cytoskeleton</location>
    </subcellularLocation>
</comment>
<feature type="region of interest" description="Disordered" evidence="7">
    <location>
        <begin position="620"/>
        <end position="684"/>
    </location>
</feature>
<evidence type="ECO:0000256" key="6">
    <source>
        <dbReference type="ARBA" id="ARBA00023212"/>
    </source>
</evidence>
<dbReference type="GO" id="GO:0005856">
    <property type="term" value="C:cytoskeleton"/>
    <property type="evidence" value="ECO:0007669"/>
    <property type="project" value="UniProtKB-SubCell"/>
</dbReference>
<proteinExistence type="inferred from homology"/>
<accession>A0AAJ7T9G3</accession>
<dbReference type="PROSITE" id="PS50106">
    <property type="entry name" value="PDZ"/>
    <property type="match status" value="1"/>
</dbReference>
<sequence length="826" mass="92463">MKAADAVRSYLAAVKTLELYGVELHYARQDGNNLEVMLGVMATGMVIYKNGIRIHLPWKKIVKIFFKSKQFFIQLERRPMEMRDNILEFHMESYRLCKGLWKACVEHHCFFRTQRQPGSSSEKSLLGQIFTLSLFKGRPDSVHRDSSERINGSRAVSRKSSSGRSGLGSGDGDRVGSAQLARRRNSDEIWDRSARLSGSENSSSPPSPTLLSPSGSFQRSLRTANSLGDLSRRVVGGVTLRPLRAASVTRLDSRQSLSLQRFSVAEFRAPGQTSKVRNGSLCRTPSRANSHEGLLNSPSSRSYDITDLTSTGSGQLNGADPYENLVLIRIKQDDNCKFGFNVKGGSDHKMPIIVSRVAPGTPADMCVPRLNEGDQLVRVNDRDISRCSHEEVVQFIRSSCQGGHGELLLLVRPNAVYGAEEEEDDDEVDSEPDFQYTALEPAEPHEGSSEGGQDALRLSMEQLERDLEAGIAVEQFEDLYRKKPGMSMSCARLPQNAGKNRYRDISPYDDTRVLLCGEDDYINANHINMELADRVNRYIACQGPLPATSADFWQMVWEQGSTIIVMLTTITERGRVKCHQYWPNPPGTETHGDFVVTCVKEDCNLACVFREFTLTKKVAKPASRADEVAEERIEEERKEDGKESAVEEEEDNDDKEPPKKQEEAEKAEAKEVEKEESEEVEPEDCVDAAAAAAIAAAASEEEEERLVSHLQYVAWPDHGVPDDPHQFLQFVKSVREKRTAQPPQPVVVHCSAGIGRTGVLVTMETAQCLMECYKPVYPLDIVKTMRDQRAMMIQTSCQYRFVCEAILQVYEEMVFEDRGKPARPTQ</sequence>
<dbReference type="Pfam" id="PF00595">
    <property type="entry name" value="PDZ"/>
    <property type="match status" value="1"/>
</dbReference>
<feature type="region of interest" description="Disordered" evidence="7">
    <location>
        <begin position="274"/>
        <end position="302"/>
    </location>
</feature>
<organism evidence="12 13">
    <name type="scientific">Petromyzon marinus</name>
    <name type="common">Sea lamprey</name>
    <dbReference type="NCBI Taxonomy" id="7757"/>
    <lineage>
        <taxon>Eukaryota</taxon>
        <taxon>Metazoa</taxon>
        <taxon>Chordata</taxon>
        <taxon>Craniata</taxon>
        <taxon>Vertebrata</taxon>
        <taxon>Cyclostomata</taxon>
        <taxon>Hyperoartia</taxon>
        <taxon>Petromyzontiformes</taxon>
        <taxon>Petromyzontidae</taxon>
        <taxon>Petromyzon</taxon>
    </lineage>
</organism>
<reference evidence="13" key="1">
    <citation type="submission" date="2025-08" db="UniProtKB">
        <authorList>
            <consortium name="RefSeq"/>
        </authorList>
    </citation>
    <scope>IDENTIFICATION</scope>
    <source>
        <tissue evidence="13">Sperm</tissue>
    </source>
</reference>
<feature type="compositionally biased region" description="Polar residues" evidence="7">
    <location>
        <begin position="274"/>
        <end position="288"/>
    </location>
</feature>
<dbReference type="SMART" id="SM00194">
    <property type="entry name" value="PTPc"/>
    <property type="match status" value="1"/>
</dbReference>
<comment type="similarity">
    <text evidence="2">Belongs to the protein-tyrosine phosphatase family. Non-receptor class subfamily.</text>
</comment>
<dbReference type="Gene3D" id="2.30.29.30">
    <property type="entry name" value="Pleckstrin-homology domain (PH domain)/Phosphotyrosine-binding domain (PTB)"/>
    <property type="match status" value="1"/>
</dbReference>
<dbReference type="GO" id="GO:0009898">
    <property type="term" value="C:cytoplasmic side of plasma membrane"/>
    <property type="evidence" value="ECO:0007669"/>
    <property type="project" value="TreeGrafter"/>
</dbReference>
<feature type="domain" description="Tyrosine-protein phosphatase" evidence="8">
    <location>
        <begin position="472"/>
        <end position="809"/>
    </location>
</feature>
<evidence type="ECO:0000259" key="10">
    <source>
        <dbReference type="PROSITE" id="PS50057"/>
    </source>
</evidence>
<keyword evidence="4" id="KW-0963">Cytoplasm</keyword>
<evidence type="ECO:0000259" key="11">
    <source>
        <dbReference type="PROSITE" id="PS50106"/>
    </source>
</evidence>
<keyword evidence="5" id="KW-0378">Hydrolase</keyword>
<dbReference type="InterPro" id="IPR000299">
    <property type="entry name" value="FERM_domain"/>
</dbReference>
<protein>
    <recommendedName>
        <fullName evidence="3">protein-tyrosine-phosphatase</fullName>
        <ecNumber evidence="3">3.1.3.48</ecNumber>
    </recommendedName>
</protein>
<dbReference type="InterPro" id="IPR001478">
    <property type="entry name" value="PDZ"/>
</dbReference>
<evidence type="ECO:0000256" key="7">
    <source>
        <dbReference type="SAM" id="MobiDB-lite"/>
    </source>
</evidence>
<feature type="compositionally biased region" description="Low complexity" evidence="7">
    <location>
        <begin position="152"/>
        <end position="164"/>
    </location>
</feature>
<evidence type="ECO:0000259" key="8">
    <source>
        <dbReference type="PROSITE" id="PS50055"/>
    </source>
</evidence>
<name>A0AAJ7T9G3_PETMA</name>
<feature type="region of interest" description="Disordered" evidence="7">
    <location>
        <begin position="138"/>
        <end position="218"/>
    </location>
</feature>
<dbReference type="SUPFAM" id="SSF50729">
    <property type="entry name" value="PH domain-like"/>
    <property type="match status" value="1"/>
</dbReference>
<evidence type="ECO:0000256" key="5">
    <source>
        <dbReference type="ARBA" id="ARBA00022912"/>
    </source>
</evidence>
<feature type="domain" description="FERM" evidence="10">
    <location>
        <begin position="1"/>
        <end position="115"/>
    </location>
</feature>
<feature type="compositionally biased region" description="Basic and acidic residues" evidence="7">
    <location>
        <begin position="655"/>
        <end position="673"/>
    </location>
</feature>
<feature type="compositionally biased region" description="Basic and acidic residues" evidence="7">
    <location>
        <begin position="623"/>
        <end position="645"/>
    </location>
</feature>
<feature type="domain" description="Tyrosine specific protein phosphatases" evidence="9">
    <location>
        <begin position="725"/>
        <end position="800"/>
    </location>
</feature>
<dbReference type="PROSITE" id="PS50055">
    <property type="entry name" value="TYR_PHOSPHATASE_PTP"/>
    <property type="match status" value="1"/>
</dbReference>
<dbReference type="GO" id="GO:0004725">
    <property type="term" value="F:protein tyrosine phosphatase activity"/>
    <property type="evidence" value="ECO:0007669"/>
    <property type="project" value="UniProtKB-EC"/>
</dbReference>
<feature type="compositionally biased region" description="Basic and acidic residues" evidence="7">
    <location>
        <begin position="138"/>
        <end position="148"/>
    </location>
</feature>
<feature type="compositionally biased region" description="Basic and acidic residues" evidence="7">
    <location>
        <begin position="184"/>
        <end position="194"/>
    </location>
</feature>
<dbReference type="SUPFAM" id="SSF52799">
    <property type="entry name" value="(Phosphotyrosine protein) phosphatases II"/>
    <property type="match status" value="1"/>
</dbReference>
<dbReference type="GO" id="GO:0005737">
    <property type="term" value="C:cytoplasm"/>
    <property type="evidence" value="ECO:0007669"/>
    <property type="project" value="TreeGrafter"/>
</dbReference>
<dbReference type="SMART" id="SM00228">
    <property type="entry name" value="PDZ"/>
    <property type="match status" value="1"/>
</dbReference>
<dbReference type="Gene3D" id="3.90.190.10">
    <property type="entry name" value="Protein tyrosine phosphatase superfamily"/>
    <property type="match status" value="1"/>
</dbReference>
<dbReference type="InterPro" id="IPR018980">
    <property type="entry name" value="FERM_PH-like_C"/>
</dbReference>
<evidence type="ECO:0000259" key="9">
    <source>
        <dbReference type="PROSITE" id="PS50056"/>
    </source>
</evidence>
<evidence type="ECO:0000256" key="2">
    <source>
        <dbReference type="ARBA" id="ARBA00009649"/>
    </source>
</evidence>
<dbReference type="InterPro" id="IPR016130">
    <property type="entry name" value="Tyr_Pase_AS"/>
</dbReference>
<dbReference type="PANTHER" id="PTHR45706:SF4">
    <property type="entry name" value="TYROSINE-PROTEIN PHOSPHATASE"/>
    <property type="match status" value="1"/>
</dbReference>
<feature type="domain" description="PDZ" evidence="11">
    <location>
        <begin position="327"/>
        <end position="399"/>
    </location>
</feature>
<dbReference type="Gene3D" id="2.30.42.10">
    <property type="match status" value="1"/>
</dbReference>
<dbReference type="PROSITE" id="PS00383">
    <property type="entry name" value="TYR_PHOSPHATASE_1"/>
    <property type="match status" value="1"/>
</dbReference>
<dbReference type="SMART" id="SM00404">
    <property type="entry name" value="PTPc_motif"/>
    <property type="match status" value="1"/>
</dbReference>
<keyword evidence="5" id="KW-0904">Protein phosphatase</keyword>
<dbReference type="PANTHER" id="PTHR45706">
    <property type="entry name" value="TYROSINE-PROTEIN PHOSPHATASE"/>
    <property type="match status" value="1"/>
</dbReference>
<dbReference type="AlphaFoldDB" id="A0AAJ7T9G3"/>
<evidence type="ECO:0000313" key="12">
    <source>
        <dbReference type="Proteomes" id="UP001318040"/>
    </source>
</evidence>
<dbReference type="PROSITE" id="PS50057">
    <property type="entry name" value="FERM_3"/>
    <property type="match status" value="1"/>
</dbReference>
<dbReference type="SMART" id="SM01196">
    <property type="entry name" value="FERM_C"/>
    <property type="match status" value="1"/>
</dbReference>
<dbReference type="InterPro" id="IPR011993">
    <property type="entry name" value="PH-like_dom_sf"/>
</dbReference>
<dbReference type="EC" id="3.1.3.48" evidence="3"/>
<keyword evidence="6" id="KW-0206">Cytoskeleton</keyword>
<dbReference type="InterPro" id="IPR000242">
    <property type="entry name" value="PTP_cat"/>
</dbReference>
<keyword evidence="12" id="KW-1185">Reference proteome</keyword>
<evidence type="ECO:0000313" key="13">
    <source>
        <dbReference type="RefSeq" id="XP_032812850.1"/>
    </source>
</evidence>
<dbReference type="Proteomes" id="UP001318040">
    <property type="component" value="Chromosome 19"/>
</dbReference>
<dbReference type="Pfam" id="PF09380">
    <property type="entry name" value="FERM_C"/>
    <property type="match status" value="1"/>
</dbReference>
<dbReference type="InterPro" id="IPR000387">
    <property type="entry name" value="Tyr_Pase_dom"/>
</dbReference>
<evidence type="ECO:0000256" key="3">
    <source>
        <dbReference type="ARBA" id="ARBA00013064"/>
    </source>
</evidence>
<dbReference type="InterPro" id="IPR036034">
    <property type="entry name" value="PDZ_sf"/>
</dbReference>
<evidence type="ECO:0000256" key="1">
    <source>
        <dbReference type="ARBA" id="ARBA00004245"/>
    </source>
</evidence>
<dbReference type="CDD" id="cd06706">
    <property type="entry name" value="PDZ_PTPN3-4-like"/>
    <property type="match status" value="1"/>
</dbReference>
<dbReference type="KEGG" id="pmrn:116943759"/>
<evidence type="ECO:0000256" key="4">
    <source>
        <dbReference type="ARBA" id="ARBA00022490"/>
    </source>
</evidence>
<feature type="compositionally biased region" description="Acidic residues" evidence="7">
    <location>
        <begin position="674"/>
        <end position="684"/>
    </location>
</feature>
<dbReference type="PRINTS" id="PR00700">
    <property type="entry name" value="PRTYPHPHTASE"/>
</dbReference>
<dbReference type="SUPFAM" id="SSF50156">
    <property type="entry name" value="PDZ domain-like"/>
    <property type="match status" value="1"/>
</dbReference>
<gene>
    <name evidence="13" type="primary">LOC116943759</name>
</gene>
<feature type="compositionally biased region" description="Low complexity" evidence="7">
    <location>
        <begin position="196"/>
        <end position="216"/>
    </location>
</feature>
<dbReference type="Pfam" id="PF00102">
    <property type="entry name" value="Y_phosphatase"/>
    <property type="match status" value="2"/>
</dbReference>
<dbReference type="InterPro" id="IPR003595">
    <property type="entry name" value="Tyr_Pase_cat"/>
</dbReference>
<dbReference type="RefSeq" id="XP_032812850.1">
    <property type="nucleotide sequence ID" value="XM_032956959.1"/>
</dbReference>
<dbReference type="InterPro" id="IPR029021">
    <property type="entry name" value="Prot-tyrosine_phosphatase-like"/>
</dbReference>
<dbReference type="PROSITE" id="PS50056">
    <property type="entry name" value="TYR_PHOSPHATASE_2"/>
    <property type="match status" value="1"/>
</dbReference>
<dbReference type="FunFam" id="2.30.29.30:FF:000002">
    <property type="entry name" value="Band 4.1-like protein 5 isoform 1"/>
    <property type="match status" value="1"/>
</dbReference>